<protein>
    <recommendedName>
        <fullName evidence="1">AMP-dependent synthetase/ligase domain-containing protein</fullName>
    </recommendedName>
</protein>
<feature type="domain" description="AMP-dependent synthetase/ligase" evidence="1">
    <location>
        <begin position="79"/>
        <end position="386"/>
    </location>
</feature>
<dbReference type="GeneID" id="81378989"/>
<comment type="caution">
    <text evidence="2">The sequence shown here is derived from an EMBL/GenBank/DDBJ whole genome shotgun (WGS) entry which is preliminary data.</text>
</comment>
<evidence type="ECO:0000313" key="3">
    <source>
        <dbReference type="Proteomes" id="UP001147733"/>
    </source>
</evidence>
<proteinExistence type="predicted"/>
<name>A0A9W9TX28_PENCI</name>
<dbReference type="Pfam" id="PF00501">
    <property type="entry name" value="AMP-binding"/>
    <property type="match status" value="1"/>
</dbReference>
<dbReference type="PROSITE" id="PS00455">
    <property type="entry name" value="AMP_BINDING"/>
    <property type="match status" value="1"/>
</dbReference>
<gene>
    <name evidence="2" type="ORF">N7469_000902</name>
</gene>
<reference evidence="2" key="2">
    <citation type="journal article" date="2023" name="IMA Fungus">
        <title>Comparative genomic study of the Penicillium genus elucidates a diverse pangenome and 15 lateral gene transfer events.</title>
        <authorList>
            <person name="Petersen C."/>
            <person name="Sorensen T."/>
            <person name="Nielsen M.R."/>
            <person name="Sondergaard T.E."/>
            <person name="Sorensen J.L."/>
            <person name="Fitzpatrick D.A."/>
            <person name="Frisvad J.C."/>
            <person name="Nielsen K.L."/>
        </authorList>
    </citation>
    <scope>NUCLEOTIDE SEQUENCE</scope>
    <source>
        <strain evidence="2">IBT 23319</strain>
    </source>
</reference>
<dbReference type="EMBL" id="JAPQKT010000001">
    <property type="protein sequence ID" value="KAJ5242575.1"/>
    <property type="molecule type" value="Genomic_DNA"/>
</dbReference>
<dbReference type="OrthoDB" id="6614653at2759"/>
<dbReference type="CDD" id="cd04433">
    <property type="entry name" value="AFD_class_I"/>
    <property type="match status" value="1"/>
</dbReference>
<dbReference type="InterPro" id="IPR042099">
    <property type="entry name" value="ANL_N_sf"/>
</dbReference>
<organism evidence="2 3">
    <name type="scientific">Penicillium citrinum</name>
    <dbReference type="NCBI Taxonomy" id="5077"/>
    <lineage>
        <taxon>Eukaryota</taxon>
        <taxon>Fungi</taxon>
        <taxon>Dikarya</taxon>
        <taxon>Ascomycota</taxon>
        <taxon>Pezizomycotina</taxon>
        <taxon>Eurotiomycetes</taxon>
        <taxon>Eurotiomycetidae</taxon>
        <taxon>Eurotiales</taxon>
        <taxon>Aspergillaceae</taxon>
        <taxon>Penicillium</taxon>
    </lineage>
</organism>
<dbReference type="PANTHER" id="PTHR24096:SF267">
    <property type="entry name" value="MALONATE--COA LIGASE ACSF3, MITOCHONDRIAL"/>
    <property type="match status" value="1"/>
</dbReference>
<evidence type="ECO:0000259" key="1">
    <source>
        <dbReference type="Pfam" id="PF00501"/>
    </source>
</evidence>
<dbReference type="Gene3D" id="3.40.50.12780">
    <property type="entry name" value="N-terminal domain of ligase-like"/>
    <property type="match status" value="1"/>
</dbReference>
<dbReference type="RefSeq" id="XP_056505579.1">
    <property type="nucleotide sequence ID" value="XM_056639822.1"/>
</dbReference>
<reference evidence="2" key="1">
    <citation type="submission" date="2022-11" db="EMBL/GenBank/DDBJ databases">
        <authorList>
            <person name="Petersen C."/>
        </authorList>
    </citation>
    <scope>NUCLEOTIDE SEQUENCE</scope>
    <source>
        <strain evidence="2">IBT 23319</strain>
    </source>
</reference>
<dbReference type="Proteomes" id="UP001147733">
    <property type="component" value="Unassembled WGS sequence"/>
</dbReference>
<dbReference type="Gene3D" id="3.30.300.30">
    <property type="match status" value="1"/>
</dbReference>
<keyword evidence="3" id="KW-1185">Reference proteome</keyword>
<dbReference type="PANTHER" id="PTHR24096">
    <property type="entry name" value="LONG-CHAIN-FATTY-ACID--COA LIGASE"/>
    <property type="match status" value="1"/>
</dbReference>
<dbReference type="GO" id="GO:0016405">
    <property type="term" value="F:CoA-ligase activity"/>
    <property type="evidence" value="ECO:0007669"/>
    <property type="project" value="TreeGrafter"/>
</dbReference>
<dbReference type="InterPro" id="IPR020845">
    <property type="entry name" value="AMP-binding_CS"/>
</dbReference>
<evidence type="ECO:0000313" key="2">
    <source>
        <dbReference type="EMBL" id="KAJ5242575.1"/>
    </source>
</evidence>
<dbReference type="InterPro" id="IPR045851">
    <property type="entry name" value="AMP-bd_C_sf"/>
</dbReference>
<dbReference type="AlphaFoldDB" id="A0A9W9TX28"/>
<dbReference type="SUPFAM" id="SSF56801">
    <property type="entry name" value="Acetyl-CoA synthetase-like"/>
    <property type="match status" value="1"/>
</dbReference>
<accession>A0A9W9TX28</accession>
<dbReference type="InterPro" id="IPR000873">
    <property type="entry name" value="AMP-dep_synth/lig_dom"/>
</dbReference>
<sequence length="573" mass="62754">MKVDPPDIHFPNDPVLARLIDAARQTSASKKIIYDELGFEKSYSDLLGDIVQLREALFAHFPSWVVSSSGRVEELNTYVTVSSRSGYEFLVAFFAIRAAGGVCVPIGSGALPEEAHYMLEKAKSTIMLVGQDCIESGENIRTYMCEHTKSTPSIVIPIQTGADSVLGTHVEIDNSVTLDPAGPGMVLFTSGTTGRPKGVVLPRICFAELQAVEQGNAVLNHRPGHWIGGARNLIEPVVTGGILVSIGEKVRESRAEAVLHALAKHKITDVFFTPALLRWMKHLLTDEDGGLSTRSLSKYSGAFNNLSSIKCTGGVCESSTIEFWKSLTGLPFETTYAGTEMGGIACRSRSNVRGSIGLPLPGVKVRLSEGHRGEILVKSPRMLIGYISDEKSSKNAFDSEGYYKTNDLAEYKDGEYVFRGRSNADFVLFQNYRFSTIPIESLILDLPYFDEACVLPVPDPFSRQVCAVVARLNTQHLLPERQIGLSQIRKDLLERGMAVHMLPILLRVLGGDEVLPRTTSNKPMKRKIAEQYFGSMDGLAPIQLPACVERLDLPKASNADIKPWDWCGMQSAG</sequence>